<dbReference type="Proteomes" id="UP000612055">
    <property type="component" value="Unassembled WGS sequence"/>
</dbReference>
<keyword evidence="2" id="KW-1185">Reference proteome</keyword>
<gene>
    <name evidence="1" type="ORF">HYH03_016685</name>
</gene>
<evidence type="ECO:0000313" key="2">
    <source>
        <dbReference type="Proteomes" id="UP000612055"/>
    </source>
</evidence>
<organism evidence="1 2">
    <name type="scientific">Edaphochlamys debaryana</name>
    <dbReference type="NCBI Taxonomy" id="47281"/>
    <lineage>
        <taxon>Eukaryota</taxon>
        <taxon>Viridiplantae</taxon>
        <taxon>Chlorophyta</taxon>
        <taxon>core chlorophytes</taxon>
        <taxon>Chlorophyceae</taxon>
        <taxon>CS clade</taxon>
        <taxon>Chlamydomonadales</taxon>
        <taxon>Chlamydomonadales incertae sedis</taxon>
        <taxon>Edaphochlamys</taxon>
    </lineage>
</organism>
<proteinExistence type="predicted"/>
<evidence type="ECO:0000313" key="1">
    <source>
        <dbReference type="EMBL" id="KAG2484550.1"/>
    </source>
</evidence>
<protein>
    <submittedName>
        <fullName evidence="1">Uncharacterized protein</fullName>
    </submittedName>
</protein>
<reference evidence="1" key="1">
    <citation type="journal article" date="2020" name="bioRxiv">
        <title>Comparative genomics of Chlamydomonas.</title>
        <authorList>
            <person name="Craig R.J."/>
            <person name="Hasan A.R."/>
            <person name="Ness R.W."/>
            <person name="Keightley P.D."/>
        </authorList>
    </citation>
    <scope>NUCLEOTIDE SEQUENCE</scope>
    <source>
        <strain evidence="1">CCAP 11/70</strain>
    </source>
</reference>
<sequence length="275" mass="30534">MSTICFEAYKLTTTPYFAPGTDNRNCADQTTAGSIKELRIRSNFALPDAYALLDNQTVGGFTWIGNTITIPINRTFLNHVNLSFVVCLVAPVSFVKMHQSLRQREAYHYNVTLPRGEGRCIQPTDGSTLPDCIYHMENWEFDYAFIPATNASLPCCPVCKDSYFNWYLITNTSSICQNGTVDNTTDVSCTLTGSFSTCPVIKRGLTGYNCYRGATTTCGLQIPTGTLPFNPTYQSMMNTFGNKNTASAACFSACSNTLTYNWCTKNQTRAYDYCC</sequence>
<accession>A0A835XP96</accession>
<comment type="caution">
    <text evidence="1">The sequence shown here is derived from an EMBL/GenBank/DDBJ whole genome shotgun (WGS) entry which is preliminary data.</text>
</comment>
<dbReference type="EMBL" id="JAEHOE010000148">
    <property type="protein sequence ID" value="KAG2484550.1"/>
    <property type="molecule type" value="Genomic_DNA"/>
</dbReference>
<dbReference type="AlphaFoldDB" id="A0A835XP96"/>
<name>A0A835XP96_9CHLO</name>